<keyword evidence="1" id="KW-0812">Transmembrane</keyword>
<dbReference type="EMBL" id="QKZL01000002">
    <property type="protein sequence ID" value="PZX18895.1"/>
    <property type="molecule type" value="Genomic_DNA"/>
</dbReference>
<proteinExistence type="predicted"/>
<dbReference type="PANTHER" id="PTHR35893:SF3">
    <property type="entry name" value="INNER MEMBRANE PROTEIN"/>
    <property type="match status" value="1"/>
</dbReference>
<evidence type="ECO:0000259" key="2">
    <source>
        <dbReference type="Pfam" id="PF19029"/>
    </source>
</evidence>
<accession>A0A2W7NEP0</accession>
<organism evidence="3 4">
    <name type="scientific">Palleronia aestuarii</name>
    <dbReference type="NCBI Taxonomy" id="568105"/>
    <lineage>
        <taxon>Bacteria</taxon>
        <taxon>Pseudomonadati</taxon>
        <taxon>Pseudomonadota</taxon>
        <taxon>Alphaproteobacteria</taxon>
        <taxon>Rhodobacterales</taxon>
        <taxon>Roseobacteraceae</taxon>
        <taxon>Palleronia</taxon>
    </lineage>
</organism>
<dbReference type="PANTHER" id="PTHR35893">
    <property type="entry name" value="INNER MEMBRANE PROTEIN-RELATED"/>
    <property type="match status" value="1"/>
</dbReference>
<evidence type="ECO:0000313" key="4">
    <source>
        <dbReference type="Proteomes" id="UP000248916"/>
    </source>
</evidence>
<dbReference type="Proteomes" id="UP000248916">
    <property type="component" value="Unassembled WGS sequence"/>
</dbReference>
<keyword evidence="1" id="KW-1133">Transmembrane helix</keyword>
<protein>
    <submittedName>
        <fullName evidence="3">ElaB/YqjD/DUF883 family membrane-anchored ribosome-binding protein</fullName>
    </submittedName>
</protein>
<evidence type="ECO:0000313" key="3">
    <source>
        <dbReference type="EMBL" id="PZX18895.1"/>
    </source>
</evidence>
<dbReference type="InterPro" id="IPR043605">
    <property type="entry name" value="DUF883_C"/>
</dbReference>
<dbReference type="OrthoDB" id="8373403at2"/>
<name>A0A2W7NEP0_9RHOB</name>
<comment type="caution">
    <text evidence="3">The sequence shown here is derived from an EMBL/GenBank/DDBJ whole genome shotgun (WGS) entry which is preliminary data.</text>
</comment>
<dbReference type="Pfam" id="PF19029">
    <property type="entry name" value="DUF883_C"/>
    <property type="match status" value="1"/>
</dbReference>
<feature type="transmembrane region" description="Helical" evidence="1">
    <location>
        <begin position="78"/>
        <end position="97"/>
    </location>
</feature>
<dbReference type="InterPro" id="IPR010279">
    <property type="entry name" value="YqjD/ElaB"/>
</dbReference>
<dbReference type="GO" id="GO:0043022">
    <property type="term" value="F:ribosome binding"/>
    <property type="evidence" value="ECO:0007669"/>
    <property type="project" value="InterPro"/>
</dbReference>
<dbReference type="RefSeq" id="WP_111535789.1">
    <property type="nucleotide sequence ID" value="NZ_QKZL01000002.1"/>
</dbReference>
<evidence type="ECO:0000256" key="1">
    <source>
        <dbReference type="SAM" id="Phobius"/>
    </source>
</evidence>
<gene>
    <name evidence="3" type="ORF">LX81_00588</name>
</gene>
<keyword evidence="4" id="KW-1185">Reference proteome</keyword>
<dbReference type="AlphaFoldDB" id="A0A2W7NEP0"/>
<feature type="domain" description="DUF883" evidence="2">
    <location>
        <begin position="73"/>
        <end position="97"/>
    </location>
</feature>
<sequence>MAQSAKPDATVMKTDPTTEDLSRQVELLKTDISRLTETIGDLGRAKGRQLRSQAEDQAAYVRDRAEGKVDEIEQYVRANPATALGIAAGIGLLVGLLNRR</sequence>
<reference evidence="3 4" key="1">
    <citation type="submission" date="2018-06" db="EMBL/GenBank/DDBJ databases">
        <title>Genomic Encyclopedia of Archaeal and Bacterial Type Strains, Phase II (KMG-II): from individual species to whole genera.</title>
        <authorList>
            <person name="Goeker M."/>
        </authorList>
    </citation>
    <scope>NUCLEOTIDE SEQUENCE [LARGE SCALE GENOMIC DNA]</scope>
    <source>
        <strain evidence="3 4">DSM 22009</strain>
    </source>
</reference>
<keyword evidence="1" id="KW-0472">Membrane</keyword>